<keyword evidence="2" id="KW-1185">Reference proteome</keyword>
<accession>A0ABQ5GH60</accession>
<evidence type="ECO:0000313" key="2">
    <source>
        <dbReference type="Proteomes" id="UP001151760"/>
    </source>
</evidence>
<protein>
    <recommendedName>
        <fullName evidence="3">Reverse transcriptase domain-containing protein</fullName>
    </recommendedName>
</protein>
<proteinExistence type="predicted"/>
<evidence type="ECO:0000313" key="1">
    <source>
        <dbReference type="EMBL" id="GJT74464.1"/>
    </source>
</evidence>
<reference evidence="1" key="2">
    <citation type="submission" date="2022-01" db="EMBL/GenBank/DDBJ databases">
        <authorList>
            <person name="Yamashiro T."/>
            <person name="Shiraishi A."/>
            <person name="Satake H."/>
            <person name="Nakayama K."/>
        </authorList>
    </citation>
    <scope>NUCLEOTIDE SEQUENCE</scope>
</reference>
<dbReference type="EMBL" id="BQNB010018443">
    <property type="protein sequence ID" value="GJT74464.1"/>
    <property type="molecule type" value="Genomic_DNA"/>
</dbReference>
<name>A0ABQ5GH60_9ASTR</name>
<sequence length="320" mass="35337">MLNHQSEENLDNSHSYDGCSIVTMPRILPCSNAPLEGVRGCDIVISEYLRGITLRSRQGIASTLYISIMPKLNCLRSLNSAAGGNFLDKMPRECLKIIESKSKVRQSRNKAVVAKMSTSSSTPAVSSDVAELKDMVRALILDRKNQTPASAPVKRMNKVAYCPERMSCVYHYPKWGFPSKSPKAVNHVAVVIRTRLPPANNGSTETSTPVVQIQCLEGEITLRVGREATHSNLNQTSRYSTVNHMTVNKIDVIDMACESILNDFLLFEEADSFLALEDDPTSSEVDPTYQDPEGDILLLEAILNSEPPPPSQIKNIYPGR</sequence>
<organism evidence="1 2">
    <name type="scientific">Tanacetum coccineum</name>
    <dbReference type="NCBI Taxonomy" id="301880"/>
    <lineage>
        <taxon>Eukaryota</taxon>
        <taxon>Viridiplantae</taxon>
        <taxon>Streptophyta</taxon>
        <taxon>Embryophyta</taxon>
        <taxon>Tracheophyta</taxon>
        <taxon>Spermatophyta</taxon>
        <taxon>Magnoliopsida</taxon>
        <taxon>eudicotyledons</taxon>
        <taxon>Gunneridae</taxon>
        <taxon>Pentapetalae</taxon>
        <taxon>asterids</taxon>
        <taxon>campanulids</taxon>
        <taxon>Asterales</taxon>
        <taxon>Asteraceae</taxon>
        <taxon>Asteroideae</taxon>
        <taxon>Anthemideae</taxon>
        <taxon>Anthemidinae</taxon>
        <taxon>Tanacetum</taxon>
    </lineage>
</organism>
<reference evidence="1" key="1">
    <citation type="journal article" date="2022" name="Int. J. Mol. Sci.">
        <title>Draft Genome of Tanacetum Coccineum: Genomic Comparison of Closely Related Tanacetum-Family Plants.</title>
        <authorList>
            <person name="Yamashiro T."/>
            <person name="Shiraishi A."/>
            <person name="Nakayama K."/>
            <person name="Satake H."/>
        </authorList>
    </citation>
    <scope>NUCLEOTIDE SEQUENCE</scope>
</reference>
<evidence type="ECO:0008006" key="3">
    <source>
        <dbReference type="Google" id="ProtNLM"/>
    </source>
</evidence>
<comment type="caution">
    <text evidence="1">The sequence shown here is derived from an EMBL/GenBank/DDBJ whole genome shotgun (WGS) entry which is preliminary data.</text>
</comment>
<dbReference type="Proteomes" id="UP001151760">
    <property type="component" value="Unassembled WGS sequence"/>
</dbReference>
<gene>
    <name evidence="1" type="ORF">Tco_1041189</name>
</gene>